<dbReference type="EMBL" id="CP063849">
    <property type="protein sequence ID" value="QOY91408.1"/>
    <property type="molecule type" value="Genomic_DNA"/>
</dbReference>
<evidence type="ECO:0000256" key="1">
    <source>
        <dbReference type="ARBA" id="ARBA00023125"/>
    </source>
</evidence>
<sequence>MTHETESSLDRRSRRSRKMLQTALDKLLQKKEFEQITVQDIAEEAELNRATFYDHYGDKYCLLESLVGDRFQELLAERHVRFDNTCASALQAMVLAVNDYLTKLQGPDGKRPLEPHTERAIIAVVRRILLDGLKKHLPSTEAPTEMIAAAASWSLYGMVKEWRRMADRGKPEEMADTVAILLTPMLRLVYDPESLD</sequence>
<dbReference type="PANTHER" id="PTHR43479">
    <property type="entry name" value="ACREF/ENVCD OPERON REPRESSOR-RELATED"/>
    <property type="match status" value="1"/>
</dbReference>
<dbReference type="RefSeq" id="WP_194453062.1">
    <property type="nucleotide sequence ID" value="NZ_CP063849.1"/>
</dbReference>
<evidence type="ECO:0000313" key="4">
    <source>
        <dbReference type="EMBL" id="QOY91408.1"/>
    </source>
</evidence>
<organism evidence="4 5">
    <name type="scientific">Paludibaculum fermentans</name>
    <dbReference type="NCBI Taxonomy" id="1473598"/>
    <lineage>
        <taxon>Bacteria</taxon>
        <taxon>Pseudomonadati</taxon>
        <taxon>Acidobacteriota</taxon>
        <taxon>Terriglobia</taxon>
        <taxon>Bryobacterales</taxon>
        <taxon>Bryobacteraceae</taxon>
        <taxon>Paludibaculum</taxon>
    </lineage>
</organism>
<gene>
    <name evidence="4" type="ORF">IRI77_16095</name>
</gene>
<evidence type="ECO:0000259" key="3">
    <source>
        <dbReference type="PROSITE" id="PS50977"/>
    </source>
</evidence>
<dbReference type="SUPFAM" id="SSF46689">
    <property type="entry name" value="Homeodomain-like"/>
    <property type="match status" value="1"/>
</dbReference>
<evidence type="ECO:0000313" key="5">
    <source>
        <dbReference type="Proteomes" id="UP000593892"/>
    </source>
</evidence>
<dbReference type="InterPro" id="IPR001647">
    <property type="entry name" value="HTH_TetR"/>
</dbReference>
<dbReference type="Gene3D" id="1.10.357.10">
    <property type="entry name" value="Tetracycline Repressor, domain 2"/>
    <property type="match status" value="1"/>
</dbReference>
<feature type="domain" description="HTH tetR-type" evidence="3">
    <location>
        <begin position="14"/>
        <end position="74"/>
    </location>
</feature>
<dbReference type="KEGG" id="pfer:IRI77_16095"/>
<reference evidence="4 5" key="1">
    <citation type="submission" date="2020-10" db="EMBL/GenBank/DDBJ databases">
        <title>Complete genome sequence of Paludibaculum fermentans P105T, a facultatively anaerobic acidobacterium capable of dissimilatory Fe(III) reduction.</title>
        <authorList>
            <person name="Dedysh S.N."/>
            <person name="Beletsky A.V."/>
            <person name="Kulichevskaya I.S."/>
            <person name="Mardanov A.V."/>
            <person name="Ravin N.V."/>
        </authorList>
    </citation>
    <scope>NUCLEOTIDE SEQUENCE [LARGE SCALE GENOMIC DNA]</scope>
    <source>
        <strain evidence="4 5">P105</strain>
    </source>
</reference>
<proteinExistence type="predicted"/>
<dbReference type="AlphaFoldDB" id="A0A7S7NX49"/>
<dbReference type="Pfam" id="PF00440">
    <property type="entry name" value="TetR_N"/>
    <property type="match status" value="1"/>
</dbReference>
<dbReference type="InterPro" id="IPR009057">
    <property type="entry name" value="Homeodomain-like_sf"/>
</dbReference>
<dbReference type="PANTHER" id="PTHR43479:SF7">
    <property type="entry name" value="TETR-FAMILY TRANSCRIPTIONAL REGULATOR"/>
    <property type="match status" value="1"/>
</dbReference>
<feature type="DNA-binding region" description="H-T-H motif" evidence="2">
    <location>
        <begin position="37"/>
        <end position="56"/>
    </location>
</feature>
<name>A0A7S7NX49_PALFE</name>
<dbReference type="Proteomes" id="UP000593892">
    <property type="component" value="Chromosome"/>
</dbReference>
<evidence type="ECO:0000256" key="2">
    <source>
        <dbReference type="PROSITE-ProRule" id="PRU00335"/>
    </source>
</evidence>
<keyword evidence="1 2" id="KW-0238">DNA-binding</keyword>
<accession>A0A7S7NX49</accession>
<protein>
    <submittedName>
        <fullName evidence="4">TetR family transcriptional regulator</fullName>
    </submittedName>
</protein>
<dbReference type="GO" id="GO:0003677">
    <property type="term" value="F:DNA binding"/>
    <property type="evidence" value="ECO:0007669"/>
    <property type="project" value="UniProtKB-UniRule"/>
</dbReference>
<dbReference type="InterPro" id="IPR050624">
    <property type="entry name" value="HTH-type_Tx_Regulator"/>
</dbReference>
<dbReference type="PROSITE" id="PS50977">
    <property type="entry name" value="HTH_TETR_2"/>
    <property type="match status" value="1"/>
</dbReference>
<keyword evidence="5" id="KW-1185">Reference proteome</keyword>